<protein>
    <recommendedName>
        <fullName evidence="4 14">Undecaprenyl-diphosphatase</fullName>
        <ecNumber evidence="3 14">3.6.1.27</ecNumber>
    </recommendedName>
    <alternativeName>
        <fullName evidence="12 14">Bacitracin resistance protein</fullName>
    </alternativeName>
    <alternativeName>
        <fullName evidence="11 14">Undecaprenyl pyrophosphate phosphatase</fullName>
    </alternativeName>
</protein>
<dbReference type="GO" id="GO:0050380">
    <property type="term" value="F:undecaprenyl-diphosphatase activity"/>
    <property type="evidence" value="ECO:0007669"/>
    <property type="project" value="UniProtKB-EC"/>
</dbReference>
<comment type="catalytic activity">
    <reaction evidence="13 14">
        <text>di-trans,octa-cis-undecaprenyl diphosphate + H2O = di-trans,octa-cis-undecaprenyl phosphate + phosphate + H(+)</text>
        <dbReference type="Rhea" id="RHEA:28094"/>
        <dbReference type="ChEBI" id="CHEBI:15377"/>
        <dbReference type="ChEBI" id="CHEBI:15378"/>
        <dbReference type="ChEBI" id="CHEBI:43474"/>
        <dbReference type="ChEBI" id="CHEBI:58405"/>
        <dbReference type="ChEBI" id="CHEBI:60392"/>
        <dbReference type="EC" id="3.6.1.27"/>
    </reaction>
</comment>
<keyword evidence="14" id="KW-0133">Cell shape</keyword>
<evidence type="ECO:0000256" key="7">
    <source>
        <dbReference type="ARBA" id="ARBA00022801"/>
    </source>
</evidence>
<feature type="transmembrane region" description="Helical" evidence="14">
    <location>
        <begin position="220"/>
        <end position="240"/>
    </location>
</feature>
<evidence type="ECO:0000256" key="2">
    <source>
        <dbReference type="ARBA" id="ARBA00010621"/>
    </source>
</evidence>
<evidence type="ECO:0000256" key="8">
    <source>
        <dbReference type="ARBA" id="ARBA00022989"/>
    </source>
</evidence>
<evidence type="ECO:0000256" key="13">
    <source>
        <dbReference type="ARBA" id="ARBA00047594"/>
    </source>
</evidence>
<evidence type="ECO:0000313" key="16">
    <source>
        <dbReference type="Proteomes" id="UP001597101"/>
    </source>
</evidence>
<evidence type="ECO:0000313" key="15">
    <source>
        <dbReference type="EMBL" id="MFD0916905.1"/>
    </source>
</evidence>
<dbReference type="PANTHER" id="PTHR30622">
    <property type="entry name" value="UNDECAPRENYL-DIPHOSPHATASE"/>
    <property type="match status" value="1"/>
</dbReference>
<keyword evidence="14" id="KW-0961">Cell wall biogenesis/degradation</keyword>
<dbReference type="RefSeq" id="WP_377212750.1">
    <property type="nucleotide sequence ID" value="NZ_JBHTJV010000009.1"/>
</dbReference>
<dbReference type="Pfam" id="PF02673">
    <property type="entry name" value="BacA"/>
    <property type="match status" value="1"/>
</dbReference>
<evidence type="ECO:0000256" key="10">
    <source>
        <dbReference type="ARBA" id="ARBA00023251"/>
    </source>
</evidence>
<dbReference type="EMBL" id="JBHTJV010000009">
    <property type="protein sequence ID" value="MFD0916905.1"/>
    <property type="molecule type" value="Genomic_DNA"/>
</dbReference>
<evidence type="ECO:0000256" key="4">
    <source>
        <dbReference type="ARBA" id="ARBA00021581"/>
    </source>
</evidence>
<evidence type="ECO:0000256" key="5">
    <source>
        <dbReference type="ARBA" id="ARBA00022475"/>
    </source>
</evidence>
<accession>A0ABW3FI52</accession>
<comment type="similarity">
    <text evidence="2 14">Belongs to the UppP family.</text>
</comment>
<name>A0ABW3FI52_9HYPH</name>
<dbReference type="PANTHER" id="PTHR30622:SF4">
    <property type="entry name" value="UNDECAPRENYL-DIPHOSPHATASE"/>
    <property type="match status" value="1"/>
</dbReference>
<evidence type="ECO:0000256" key="6">
    <source>
        <dbReference type="ARBA" id="ARBA00022692"/>
    </source>
</evidence>
<dbReference type="NCBIfam" id="NF001393">
    <property type="entry name" value="PRK00281.2-4"/>
    <property type="match status" value="1"/>
</dbReference>
<reference evidence="16" key="1">
    <citation type="journal article" date="2019" name="Int. J. Syst. Evol. Microbiol.">
        <title>The Global Catalogue of Microorganisms (GCM) 10K type strain sequencing project: providing services to taxonomists for standard genome sequencing and annotation.</title>
        <authorList>
            <consortium name="The Broad Institute Genomics Platform"/>
            <consortium name="The Broad Institute Genome Sequencing Center for Infectious Disease"/>
            <person name="Wu L."/>
            <person name="Ma J."/>
        </authorList>
    </citation>
    <scope>NUCLEOTIDE SEQUENCE [LARGE SCALE GENOMIC DNA]</scope>
    <source>
        <strain evidence="16">CCUG 60023</strain>
    </source>
</reference>
<dbReference type="InterPro" id="IPR003824">
    <property type="entry name" value="UppP"/>
</dbReference>
<keyword evidence="7 14" id="KW-0378">Hydrolase</keyword>
<feature type="transmembrane region" description="Helical" evidence="14">
    <location>
        <begin position="84"/>
        <end position="104"/>
    </location>
</feature>
<keyword evidence="16" id="KW-1185">Reference proteome</keyword>
<evidence type="ECO:0000256" key="11">
    <source>
        <dbReference type="ARBA" id="ARBA00032707"/>
    </source>
</evidence>
<evidence type="ECO:0000256" key="12">
    <source>
        <dbReference type="ARBA" id="ARBA00032932"/>
    </source>
</evidence>
<dbReference type="EC" id="3.6.1.27" evidence="3 14"/>
<feature type="transmembrane region" description="Helical" evidence="14">
    <location>
        <begin position="40"/>
        <end position="59"/>
    </location>
</feature>
<dbReference type="Proteomes" id="UP001597101">
    <property type="component" value="Unassembled WGS sequence"/>
</dbReference>
<feature type="transmembrane region" description="Helical" evidence="14">
    <location>
        <begin position="187"/>
        <end position="208"/>
    </location>
</feature>
<keyword evidence="10 14" id="KW-0046">Antibiotic resistance</keyword>
<organism evidence="15 16">
    <name type="scientific">Pseudahrensia aquimaris</name>
    <dbReference type="NCBI Taxonomy" id="744461"/>
    <lineage>
        <taxon>Bacteria</taxon>
        <taxon>Pseudomonadati</taxon>
        <taxon>Pseudomonadota</taxon>
        <taxon>Alphaproteobacteria</taxon>
        <taxon>Hyphomicrobiales</taxon>
        <taxon>Ahrensiaceae</taxon>
        <taxon>Pseudahrensia</taxon>
    </lineage>
</organism>
<evidence type="ECO:0000256" key="3">
    <source>
        <dbReference type="ARBA" id="ARBA00012374"/>
    </source>
</evidence>
<gene>
    <name evidence="14" type="primary">uppP</name>
    <name evidence="15" type="ORF">ACFQ14_10850</name>
</gene>
<feature type="transmembrane region" description="Helical" evidence="14">
    <location>
        <begin position="245"/>
        <end position="264"/>
    </location>
</feature>
<keyword evidence="5 14" id="KW-1003">Cell membrane</keyword>
<proteinExistence type="inferred from homology"/>
<feature type="transmembrane region" description="Helical" evidence="14">
    <location>
        <begin position="116"/>
        <end position="134"/>
    </location>
</feature>
<evidence type="ECO:0000256" key="9">
    <source>
        <dbReference type="ARBA" id="ARBA00023136"/>
    </source>
</evidence>
<evidence type="ECO:0000256" key="14">
    <source>
        <dbReference type="HAMAP-Rule" id="MF_01006"/>
    </source>
</evidence>
<comment type="miscellaneous">
    <text evidence="14">Bacitracin is thought to be involved in the inhibition of peptidoglycan synthesis by sequestering undecaprenyl diphosphate, thereby reducing the pool of lipid carrier available.</text>
</comment>
<keyword evidence="14" id="KW-0573">Peptidoglycan synthesis</keyword>
<sequence>MSIEQILILAIVQGLTEFLPVSSSGHLILIPAFTGWSDQGLITDVMVHVGSLFAVLVYFRKDVMGLIKGFFDILARRQTRNAQMAGYIIIATIPALIFGAILKFSGASAAMRGVEIVAWNAVIFGILLYVADVVGKRVKTMEDMTMRPAVVIGIAQALALIPGTSRSGITITAARFMGFERGEAARFSFLLGIPAISVAGLFTALEAWQAGTGVPSDALLAAFFTFFAALAAIAILMALVKRTSFLIFVLYRLALALLLFAMLYDWFPGVLPSLA</sequence>
<keyword evidence="9 14" id="KW-0472">Membrane</keyword>
<comment type="subcellular location">
    <subcellularLocation>
        <location evidence="1 14">Cell membrane</location>
        <topology evidence="1 14">Multi-pass membrane protein</topology>
    </subcellularLocation>
</comment>
<evidence type="ECO:0000256" key="1">
    <source>
        <dbReference type="ARBA" id="ARBA00004651"/>
    </source>
</evidence>
<keyword evidence="6 14" id="KW-0812">Transmembrane</keyword>
<dbReference type="HAMAP" id="MF_01006">
    <property type="entry name" value="Undec_diphosphatase"/>
    <property type="match status" value="1"/>
</dbReference>
<keyword evidence="8 14" id="KW-1133">Transmembrane helix</keyword>
<comment type="function">
    <text evidence="14">Catalyzes the dephosphorylation of undecaprenyl diphosphate (UPP). Confers resistance to bacitracin.</text>
</comment>
<comment type="caution">
    <text evidence="15">The sequence shown here is derived from an EMBL/GenBank/DDBJ whole genome shotgun (WGS) entry which is preliminary data.</text>
</comment>